<evidence type="ECO:0000313" key="5">
    <source>
        <dbReference type="Proteomes" id="UP000030011"/>
    </source>
</evidence>
<gene>
    <name evidence="4" type="ORF">N803_08800</name>
</gene>
<dbReference type="Proteomes" id="UP000030011">
    <property type="component" value="Unassembled WGS sequence"/>
</dbReference>
<dbReference type="STRING" id="1385521.N803_08800"/>
<feature type="transmembrane region" description="Helical" evidence="2">
    <location>
        <begin position="181"/>
        <end position="199"/>
    </location>
</feature>
<dbReference type="GO" id="GO:0016747">
    <property type="term" value="F:acyltransferase activity, transferring groups other than amino-acyl groups"/>
    <property type="evidence" value="ECO:0007669"/>
    <property type="project" value="InterPro"/>
</dbReference>
<keyword evidence="2" id="KW-0472">Membrane</keyword>
<evidence type="ECO:0000259" key="3">
    <source>
        <dbReference type="Pfam" id="PF01757"/>
    </source>
</evidence>
<organism evidence="4 5">
    <name type="scientific">Knoellia subterranea KCTC 19937</name>
    <dbReference type="NCBI Taxonomy" id="1385521"/>
    <lineage>
        <taxon>Bacteria</taxon>
        <taxon>Bacillati</taxon>
        <taxon>Actinomycetota</taxon>
        <taxon>Actinomycetes</taxon>
        <taxon>Micrococcales</taxon>
        <taxon>Intrasporangiaceae</taxon>
        <taxon>Knoellia</taxon>
    </lineage>
</organism>
<evidence type="ECO:0000256" key="1">
    <source>
        <dbReference type="SAM" id="MobiDB-lite"/>
    </source>
</evidence>
<comment type="caution">
    <text evidence="4">The sequence shown here is derived from an EMBL/GenBank/DDBJ whole genome shotgun (WGS) entry which is preliminary data.</text>
</comment>
<sequence>MTAVPDTERSNSRNATLDGLRGLAVFLVVLAHVWIVYPFDRLEDIAPLDGWFRGGNIAVSMLLVLSGFLFTRSLLRAHETSGPSGLLGPLLRRTLRISAQIYLVLLAVLVLAEVDSTDTTSPDTNTRSAVAIGTYTWNWYVRDHALDARPDLGHLWYLNAELHVFLLLTLAIAFWGRRRTLLTIGVVALIAAVTWWRWYVHDTEGWYSASLRTSTRADAALYGVLAGLMWDRVQQWRREAPAAAGASALLIIGTIFSCSMLGIDAYFKGQGIVIAFATAVFVVAASMGGTDGGPVGRLFGSAPLTRLGTVSLTLYVWHLPVYWFMSRHTKDWSNLSRAMATAAVLIVLVSLVHRFVDEPVRRWTSNLMRKEGNSSPTSRPASRTRSSRSS</sequence>
<feature type="transmembrane region" description="Helical" evidence="2">
    <location>
        <begin position="20"/>
        <end position="37"/>
    </location>
</feature>
<evidence type="ECO:0000313" key="4">
    <source>
        <dbReference type="EMBL" id="KGN38888.1"/>
    </source>
</evidence>
<dbReference type="AlphaFoldDB" id="A0A0A0JP09"/>
<feature type="transmembrane region" description="Helical" evidence="2">
    <location>
        <begin position="242"/>
        <end position="263"/>
    </location>
</feature>
<feature type="region of interest" description="Disordered" evidence="1">
    <location>
        <begin position="367"/>
        <end position="390"/>
    </location>
</feature>
<feature type="transmembrane region" description="Helical" evidence="2">
    <location>
        <begin position="298"/>
        <end position="318"/>
    </location>
</feature>
<feature type="compositionally biased region" description="Low complexity" evidence="1">
    <location>
        <begin position="374"/>
        <end position="390"/>
    </location>
</feature>
<proteinExistence type="predicted"/>
<reference evidence="4 5" key="1">
    <citation type="submission" date="2013-08" db="EMBL/GenBank/DDBJ databases">
        <title>The genome sequence of Knoellia subterranea.</title>
        <authorList>
            <person name="Zhu W."/>
            <person name="Wang G."/>
        </authorList>
    </citation>
    <scope>NUCLEOTIDE SEQUENCE [LARGE SCALE GENOMIC DNA]</scope>
    <source>
        <strain evidence="4 5">KCTC 19937</strain>
    </source>
</reference>
<feature type="transmembrane region" description="Helical" evidence="2">
    <location>
        <begin position="57"/>
        <end position="75"/>
    </location>
</feature>
<dbReference type="PANTHER" id="PTHR23028:SF53">
    <property type="entry name" value="ACYL_TRANSF_3 DOMAIN-CONTAINING PROTEIN"/>
    <property type="match status" value="1"/>
</dbReference>
<feature type="transmembrane region" description="Helical" evidence="2">
    <location>
        <begin position="269"/>
        <end position="286"/>
    </location>
</feature>
<keyword evidence="2" id="KW-1133">Transmembrane helix</keyword>
<keyword evidence="2" id="KW-0812">Transmembrane</keyword>
<keyword evidence="5" id="KW-1185">Reference proteome</keyword>
<feature type="transmembrane region" description="Helical" evidence="2">
    <location>
        <begin position="155"/>
        <end position="174"/>
    </location>
</feature>
<evidence type="ECO:0000256" key="2">
    <source>
        <dbReference type="SAM" id="Phobius"/>
    </source>
</evidence>
<feature type="transmembrane region" description="Helical" evidence="2">
    <location>
        <begin position="95"/>
        <end position="112"/>
    </location>
</feature>
<dbReference type="InterPro" id="IPR002656">
    <property type="entry name" value="Acyl_transf_3_dom"/>
</dbReference>
<protein>
    <recommendedName>
        <fullName evidence="3">Acyltransferase 3 domain-containing protein</fullName>
    </recommendedName>
</protein>
<accession>A0A0A0JP09</accession>
<dbReference type="eggNOG" id="COG1835">
    <property type="taxonomic scope" value="Bacteria"/>
</dbReference>
<dbReference type="GO" id="GO:0009103">
    <property type="term" value="P:lipopolysaccharide biosynthetic process"/>
    <property type="evidence" value="ECO:0007669"/>
    <property type="project" value="TreeGrafter"/>
</dbReference>
<dbReference type="InterPro" id="IPR050879">
    <property type="entry name" value="Acyltransferase_3"/>
</dbReference>
<feature type="transmembrane region" description="Helical" evidence="2">
    <location>
        <begin position="338"/>
        <end position="356"/>
    </location>
</feature>
<dbReference type="OrthoDB" id="4865110at2"/>
<dbReference type="PANTHER" id="PTHR23028">
    <property type="entry name" value="ACETYLTRANSFERASE"/>
    <property type="match status" value="1"/>
</dbReference>
<feature type="domain" description="Acyltransferase 3" evidence="3">
    <location>
        <begin position="15"/>
        <end position="349"/>
    </location>
</feature>
<name>A0A0A0JP09_9MICO</name>
<dbReference type="Pfam" id="PF01757">
    <property type="entry name" value="Acyl_transf_3"/>
    <property type="match status" value="1"/>
</dbReference>
<dbReference type="EMBL" id="AVPK01000002">
    <property type="protein sequence ID" value="KGN38888.1"/>
    <property type="molecule type" value="Genomic_DNA"/>
</dbReference>
<dbReference type="GO" id="GO:0016020">
    <property type="term" value="C:membrane"/>
    <property type="evidence" value="ECO:0007669"/>
    <property type="project" value="TreeGrafter"/>
</dbReference>